<sequence length="57" mass="6819">MWPPSPRRMRKPFSKFKATLLVFLGREIEDSNVFRLKFRAPGRSLFCMKLWQMGVMV</sequence>
<dbReference type="AlphaFoldDB" id="A0A2P6RWY3"/>
<organism evidence="1 2">
    <name type="scientific">Rosa chinensis</name>
    <name type="common">China rose</name>
    <dbReference type="NCBI Taxonomy" id="74649"/>
    <lineage>
        <taxon>Eukaryota</taxon>
        <taxon>Viridiplantae</taxon>
        <taxon>Streptophyta</taxon>
        <taxon>Embryophyta</taxon>
        <taxon>Tracheophyta</taxon>
        <taxon>Spermatophyta</taxon>
        <taxon>Magnoliopsida</taxon>
        <taxon>eudicotyledons</taxon>
        <taxon>Gunneridae</taxon>
        <taxon>Pentapetalae</taxon>
        <taxon>rosids</taxon>
        <taxon>fabids</taxon>
        <taxon>Rosales</taxon>
        <taxon>Rosaceae</taxon>
        <taxon>Rosoideae</taxon>
        <taxon>Rosoideae incertae sedis</taxon>
        <taxon>Rosa</taxon>
    </lineage>
</organism>
<dbReference type="Proteomes" id="UP000238479">
    <property type="component" value="Chromosome 2"/>
</dbReference>
<keyword evidence="2" id="KW-1185">Reference proteome</keyword>
<evidence type="ECO:0000313" key="1">
    <source>
        <dbReference type="EMBL" id="PRQ50943.1"/>
    </source>
</evidence>
<protein>
    <submittedName>
        <fullName evidence="1">Uncharacterized protein</fullName>
    </submittedName>
</protein>
<comment type="caution">
    <text evidence="1">The sequence shown here is derived from an EMBL/GenBank/DDBJ whole genome shotgun (WGS) entry which is preliminary data.</text>
</comment>
<name>A0A2P6RWY3_ROSCH</name>
<dbReference type="EMBL" id="PDCK01000040">
    <property type="protein sequence ID" value="PRQ50943.1"/>
    <property type="molecule type" value="Genomic_DNA"/>
</dbReference>
<dbReference type="Gramene" id="PRQ50943">
    <property type="protein sequence ID" value="PRQ50943"/>
    <property type="gene ID" value="RchiOBHm_Chr2g0138811"/>
</dbReference>
<accession>A0A2P6RWY3</accession>
<gene>
    <name evidence="1" type="ORF">RchiOBHm_Chr2g0138811</name>
</gene>
<proteinExistence type="predicted"/>
<reference evidence="1 2" key="1">
    <citation type="journal article" date="2018" name="Nat. Genet.">
        <title>The Rosa genome provides new insights in the design of modern roses.</title>
        <authorList>
            <person name="Bendahmane M."/>
        </authorList>
    </citation>
    <scope>NUCLEOTIDE SEQUENCE [LARGE SCALE GENOMIC DNA]</scope>
    <source>
        <strain evidence="2">cv. Old Blush</strain>
    </source>
</reference>
<evidence type="ECO:0000313" key="2">
    <source>
        <dbReference type="Proteomes" id="UP000238479"/>
    </source>
</evidence>